<dbReference type="RefSeq" id="WP_110250288.1">
    <property type="nucleotide sequence ID" value="NZ_QJJR01000001.1"/>
</dbReference>
<dbReference type="InterPro" id="IPR006224">
    <property type="entry name" value="PsdUridine_synth_RluA-like_CS"/>
</dbReference>
<dbReference type="GO" id="GO:0000455">
    <property type="term" value="P:enzyme-directed rRNA pseudouridine synthesis"/>
    <property type="evidence" value="ECO:0007669"/>
    <property type="project" value="TreeGrafter"/>
</dbReference>
<gene>
    <name evidence="7" type="ORF">DES38_101281</name>
</gene>
<protein>
    <recommendedName>
        <fullName evidence="4">RNA pseudouridylate synthase</fullName>
    </recommendedName>
    <alternativeName>
        <fullName evidence="5">RNA-uridine isomerase</fullName>
    </alternativeName>
</protein>
<keyword evidence="3" id="KW-0413">Isomerase</keyword>
<dbReference type="PROSITE" id="PS01129">
    <property type="entry name" value="PSI_RLU"/>
    <property type="match status" value="1"/>
</dbReference>
<dbReference type="OrthoDB" id="9807829at2"/>
<keyword evidence="8" id="KW-1185">Reference proteome</keyword>
<dbReference type="CDD" id="cd02869">
    <property type="entry name" value="PseudoU_synth_RluA_like"/>
    <property type="match status" value="1"/>
</dbReference>
<dbReference type="GO" id="GO:0140098">
    <property type="term" value="F:catalytic activity, acting on RNA"/>
    <property type="evidence" value="ECO:0007669"/>
    <property type="project" value="UniProtKB-ARBA"/>
</dbReference>
<dbReference type="Proteomes" id="UP000247922">
    <property type="component" value="Unassembled WGS sequence"/>
</dbReference>
<dbReference type="SUPFAM" id="SSF55120">
    <property type="entry name" value="Pseudouridine synthase"/>
    <property type="match status" value="1"/>
</dbReference>
<evidence type="ECO:0000256" key="4">
    <source>
        <dbReference type="ARBA" id="ARBA00031870"/>
    </source>
</evidence>
<dbReference type="InterPro" id="IPR050188">
    <property type="entry name" value="RluA_PseudoU_synthase"/>
</dbReference>
<dbReference type="Gene3D" id="3.30.2350.10">
    <property type="entry name" value="Pseudouridine synthase"/>
    <property type="match status" value="1"/>
</dbReference>
<feature type="domain" description="Pseudouridine synthase RsuA/RluA-like" evidence="6">
    <location>
        <begin position="82"/>
        <end position="234"/>
    </location>
</feature>
<dbReference type="GO" id="GO:0003723">
    <property type="term" value="F:RNA binding"/>
    <property type="evidence" value="ECO:0007669"/>
    <property type="project" value="InterPro"/>
</dbReference>
<dbReference type="InterPro" id="IPR020103">
    <property type="entry name" value="PsdUridine_synth_cat_dom_sf"/>
</dbReference>
<dbReference type="PANTHER" id="PTHR21600:SF44">
    <property type="entry name" value="RIBOSOMAL LARGE SUBUNIT PSEUDOURIDINE SYNTHASE D"/>
    <property type="match status" value="1"/>
</dbReference>
<evidence type="ECO:0000313" key="8">
    <source>
        <dbReference type="Proteomes" id="UP000247922"/>
    </source>
</evidence>
<dbReference type="GO" id="GO:0009982">
    <property type="term" value="F:pseudouridine synthase activity"/>
    <property type="evidence" value="ECO:0007669"/>
    <property type="project" value="InterPro"/>
</dbReference>
<reference evidence="7 8" key="1">
    <citation type="submission" date="2018-05" db="EMBL/GenBank/DDBJ databases">
        <title>Genomic Encyclopedia of Type Strains, Phase IV (KMG-IV): sequencing the most valuable type-strain genomes for metagenomic binning, comparative biology and taxonomic classification.</title>
        <authorList>
            <person name="Goeker M."/>
        </authorList>
    </citation>
    <scope>NUCLEOTIDE SEQUENCE [LARGE SCALE GENOMIC DNA]</scope>
    <source>
        <strain evidence="7 8">DSM 22440</strain>
    </source>
</reference>
<comment type="caution">
    <text evidence="7">The sequence shown here is derived from an EMBL/GenBank/DDBJ whole genome shotgun (WGS) entry which is preliminary data.</text>
</comment>
<evidence type="ECO:0000313" key="7">
    <source>
        <dbReference type="EMBL" id="PXW93195.1"/>
    </source>
</evidence>
<evidence type="ECO:0000256" key="5">
    <source>
        <dbReference type="ARBA" id="ARBA00033164"/>
    </source>
</evidence>
<dbReference type="InterPro" id="IPR006145">
    <property type="entry name" value="PsdUridine_synth_RsuA/RluA"/>
</dbReference>
<sequence>MIKYRFNPDEDVQLLDYLYKHVPEAKNKVKGYLSREQILVQDNVVTQFNHLVNKGETIKVLTKKQDTKAVRHMEILYEDDAIIVINKQAGLLTIATQKNEVKPTAHRLLSEYLQKQQPHTRIYIVHRLDRDTSGVLVFAKTEQVKKILQEEWKTRVLERTYQALVEGRVKKDNDTIESYLKETKTYQMYVTQSSKDATYAKLTYRVTKRFKQETLLDVSLDTGRKNQIRVQLASIGHPIVGDKKYRAHTNTIKRLGLHAKTLVFNHPLTNETLTFTSALPTSFLKRP</sequence>
<evidence type="ECO:0000256" key="3">
    <source>
        <dbReference type="ARBA" id="ARBA00023235"/>
    </source>
</evidence>
<evidence type="ECO:0000256" key="2">
    <source>
        <dbReference type="ARBA" id="ARBA00010876"/>
    </source>
</evidence>
<dbReference type="EMBL" id="QJJR01000001">
    <property type="protein sequence ID" value="PXW93195.1"/>
    <property type="molecule type" value="Genomic_DNA"/>
</dbReference>
<name>A0A2V3WFZ7_9BACI</name>
<dbReference type="AlphaFoldDB" id="A0A2V3WFZ7"/>
<accession>A0A2V3WFZ7</accession>
<evidence type="ECO:0000256" key="1">
    <source>
        <dbReference type="ARBA" id="ARBA00000073"/>
    </source>
</evidence>
<comment type="similarity">
    <text evidence="2">Belongs to the pseudouridine synthase RluA family.</text>
</comment>
<comment type="catalytic activity">
    <reaction evidence="1">
        <text>a uridine in RNA = a pseudouridine in RNA</text>
        <dbReference type="Rhea" id="RHEA:48348"/>
        <dbReference type="Rhea" id="RHEA-COMP:12068"/>
        <dbReference type="Rhea" id="RHEA-COMP:12069"/>
        <dbReference type="ChEBI" id="CHEBI:65314"/>
        <dbReference type="ChEBI" id="CHEBI:65315"/>
    </reaction>
</comment>
<evidence type="ECO:0000259" key="6">
    <source>
        <dbReference type="Pfam" id="PF00849"/>
    </source>
</evidence>
<proteinExistence type="inferred from homology"/>
<dbReference type="Pfam" id="PF00849">
    <property type="entry name" value="PseudoU_synth_2"/>
    <property type="match status" value="1"/>
</dbReference>
<dbReference type="PANTHER" id="PTHR21600">
    <property type="entry name" value="MITOCHONDRIAL RNA PSEUDOURIDINE SYNTHASE"/>
    <property type="match status" value="1"/>
</dbReference>
<organism evidence="7 8">
    <name type="scientific">Streptohalobacillus salinus</name>
    <dbReference type="NCBI Taxonomy" id="621096"/>
    <lineage>
        <taxon>Bacteria</taxon>
        <taxon>Bacillati</taxon>
        <taxon>Bacillota</taxon>
        <taxon>Bacilli</taxon>
        <taxon>Bacillales</taxon>
        <taxon>Bacillaceae</taxon>
        <taxon>Streptohalobacillus</taxon>
    </lineage>
</organism>